<evidence type="ECO:0000313" key="1">
    <source>
        <dbReference type="EMBL" id="CAG8509598.1"/>
    </source>
</evidence>
<dbReference type="Proteomes" id="UP000789759">
    <property type="component" value="Unassembled WGS sequence"/>
</dbReference>
<gene>
    <name evidence="1" type="ORF">CPELLU_LOCUS2850</name>
</gene>
<evidence type="ECO:0000313" key="2">
    <source>
        <dbReference type="Proteomes" id="UP000789759"/>
    </source>
</evidence>
<proteinExistence type="predicted"/>
<reference evidence="1" key="1">
    <citation type="submission" date="2021-06" db="EMBL/GenBank/DDBJ databases">
        <authorList>
            <person name="Kallberg Y."/>
            <person name="Tangrot J."/>
            <person name="Rosling A."/>
        </authorList>
    </citation>
    <scope>NUCLEOTIDE SEQUENCE</scope>
    <source>
        <strain evidence="1">FL966</strain>
    </source>
</reference>
<name>A0A9N9F547_9GLOM</name>
<dbReference type="EMBL" id="CAJVQA010001300">
    <property type="protein sequence ID" value="CAG8509598.1"/>
    <property type="molecule type" value="Genomic_DNA"/>
</dbReference>
<accession>A0A9N9F547</accession>
<protein>
    <submittedName>
        <fullName evidence="1">4518_t:CDS:1</fullName>
    </submittedName>
</protein>
<comment type="caution">
    <text evidence="1">The sequence shown here is derived from an EMBL/GenBank/DDBJ whole genome shotgun (WGS) entry which is preliminary data.</text>
</comment>
<organism evidence="1 2">
    <name type="scientific">Cetraspora pellucida</name>
    <dbReference type="NCBI Taxonomy" id="1433469"/>
    <lineage>
        <taxon>Eukaryota</taxon>
        <taxon>Fungi</taxon>
        <taxon>Fungi incertae sedis</taxon>
        <taxon>Mucoromycota</taxon>
        <taxon>Glomeromycotina</taxon>
        <taxon>Glomeromycetes</taxon>
        <taxon>Diversisporales</taxon>
        <taxon>Gigasporaceae</taxon>
        <taxon>Cetraspora</taxon>
    </lineage>
</organism>
<dbReference type="AlphaFoldDB" id="A0A9N9F547"/>
<sequence length="136" mass="16266">MQTSFPEVNKSKREKRQNTNPLDLLEAVKAIEVVEIFRAIAEYYQSKEINEKFNLRDWTPGFKNSKVEYGKLTEANLNQYLEQKRQQELIIQQQDTEFYSEITWAYQNWYHNMRGTKDSENNSIVINENYLIDSSK</sequence>
<keyword evidence="2" id="KW-1185">Reference proteome</keyword>